<dbReference type="AlphaFoldDB" id="A0A839AKH7"/>
<dbReference type="GO" id="GO:0016829">
    <property type="term" value="F:lyase activity"/>
    <property type="evidence" value="ECO:0007669"/>
    <property type="project" value="UniProtKB-KW"/>
</dbReference>
<proteinExistence type="predicted"/>
<name>A0A839AKH7_9HYPH</name>
<reference evidence="1 2" key="1">
    <citation type="submission" date="2020-07" db="EMBL/GenBank/DDBJ databases">
        <title>Stappia sp., F7233, whole genome shotgun sequencing project.</title>
        <authorList>
            <person name="Jiang S."/>
            <person name="Liu Z.W."/>
            <person name="Du Z.J."/>
        </authorList>
    </citation>
    <scope>NUCLEOTIDE SEQUENCE [LARGE SCALE GENOMIC DNA]</scope>
    <source>
        <strain evidence="1 2">F7233</strain>
    </source>
</reference>
<dbReference type="GO" id="GO:0015716">
    <property type="term" value="P:organic phosphonate transport"/>
    <property type="evidence" value="ECO:0007669"/>
    <property type="project" value="InterPro"/>
</dbReference>
<dbReference type="NCBIfam" id="TIGR03293">
    <property type="entry name" value="PhnG_redo"/>
    <property type="match status" value="1"/>
</dbReference>
<comment type="caution">
    <text evidence="1">The sequence shown here is derived from an EMBL/GenBank/DDBJ whole genome shotgun (WGS) entry which is preliminary data.</text>
</comment>
<sequence length="138" mass="14802">MGLLAGAHVGELASAWAAIARQPAYRVIRAPETGLVMLRGRAGGGGKPFNLGEATVTRAVVALETGETGFAYALGRDKKKALFSALFDALWQRADHRDAVETLLARPLAEARRKADAETKSETTATRVDFFTMVRGED</sequence>
<keyword evidence="2" id="KW-1185">Reference proteome</keyword>
<dbReference type="GO" id="GO:0019634">
    <property type="term" value="P:organic phosphonate metabolic process"/>
    <property type="evidence" value="ECO:0007669"/>
    <property type="project" value="InterPro"/>
</dbReference>
<protein>
    <submittedName>
        <fullName evidence="1">Phosphonate C-P lyase system protein PhnG</fullName>
    </submittedName>
</protein>
<dbReference type="Pfam" id="PF06754">
    <property type="entry name" value="PhnG"/>
    <property type="match status" value="1"/>
</dbReference>
<dbReference type="EMBL" id="JACFXV010000064">
    <property type="protein sequence ID" value="MBA5778959.1"/>
    <property type="molecule type" value="Genomic_DNA"/>
</dbReference>
<evidence type="ECO:0000313" key="2">
    <source>
        <dbReference type="Proteomes" id="UP000541109"/>
    </source>
</evidence>
<gene>
    <name evidence="1" type="primary">phnG</name>
    <name evidence="1" type="ORF">H2509_17665</name>
</gene>
<keyword evidence="1" id="KW-0456">Lyase</keyword>
<organism evidence="1 2">
    <name type="scientific">Stappia albiluteola</name>
    <dbReference type="NCBI Taxonomy" id="2758565"/>
    <lineage>
        <taxon>Bacteria</taxon>
        <taxon>Pseudomonadati</taxon>
        <taxon>Pseudomonadota</taxon>
        <taxon>Alphaproteobacteria</taxon>
        <taxon>Hyphomicrobiales</taxon>
        <taxon>Stappiaceae</taxon>
        <taxon>Stappia</taxon>
    </lineage>
</organism>
<evidence type="ECO:0000313" key="1">
    <source>
        <dbReference type="EMBL" id="MBA5778959.1"/>
    </source>
</evidence>
<accession>A0A839AKH7</accession>
<dbReference type="Proteomes" id="UP000541109">
    <property type="component" value="Unassembled WGS sequence"/>
</dbReference>
<dbReference type="InterPro" id="IPR009609">
    <property type="entry name" value="Phosphonate_metab_PhnG"/>
</dbReference>